<name>G3LV71_9SOLA</name>
<dbReference type="AlphaFoldDB" id="G3LV71"/>
<organism evidence="1">
    <name type="scientific">Nicotiana undulata</name>
    <dbReference type="NCBI Taxonomy" id="118713"/>
    <lineage>
        <taxon>Eukaryota</taxon>
        <taxon>Viridiplantae</taxon>
        <taxon>Streptophyta</taxon>
        <taxon>Embryophyta</taxon>
        <taxon>Tracheophyta</taxon>
        <taxon>Spermatophyta</taxon>
        <taxon>Magnoliopsida</taxon>
        <taxon>eudicotyledons</taxon>
        <taxon>Gunneridae</taxon>
        <taxon>Pentapetalae</taxon>
        <taxon>asterids</taxon>
        <taxon>lamiids</taxon>
        <taxon>Solanales</taxon>
        <taxon>Solanaceae</taxon>
        <taxon>Nicotianoideae</taxon>
        <taxon>Nicotianeae</taxon>
        <taxon>Nicotiana</taxon>
    </lineage>
</organism>
<keyword evidence="1" id="KW-0934">Plastid</keyword>
<dbReference type="RefSeq" id="YP_004891661.1">
    <property type="nucleotide sequence ID" value="NC_016068.1"/>
</dbReference>
<keyword evidence="1" id="KW-0150">Chloroplast</keyword>
<proteinExistence type="predicted"/>
<accession>G3LV71</accession>
<dbReference type="EMBL" id="JN563929">
    <property type="protein sequence ID" value="AEO95646.1"/>
    <property type="molecule type" value="Genomic_DNA"/>
</dbReference>
<dbReference type="GeneID" id="11258648"/>
<sequence length="75" mass="8539">MRHVREPLRRSSGSYEGSFELILVMGWERELNSMRSNLLLFLSSSVVERSAVNRLVVGSNPTWGDLIDSELKNSE</sequence>
<evidence type="ECO:0000313" key="1">
    <source>
        <dbReference type="EMBL" id="AEO95646.1"/>
    </source>
</evidence>
<dbReference type="GeneID" id="11258657"/>
<dbReference type="AntiFam" id="ANF00010">
    <property type="entry name" value="tRNA translation"/>
</dbReference>
<geneLocation type="chloroplast" evidence="1"/>
<dbReference type="EMBL" id="JN563929">
    <property type="protein sequence ID" value="AEO95619.1"/>
    <property type="molecule type" value="Genomic_DNA"/>
</dbReference>
<reference evidence="1" key="1">
    <citation type="journal article" date="2012" name="Proc. Natl. Acad. Sci. U.S.A.">
        <title>Cell-to-cell movement of plastids in plants.</title>
        <authorList>
            <person name="Thyssen G."/>
            <person name="Svab Z."/>
            <person name="Maliga P."/>
        </authorList>
    </citation>
    <scope>NUCLEOTIDE SEQUENCE</scope>
</reference>
<protein>
    <submittedName>
        <fullName evidence="1">Uncharacterized protein</fullName>
    </submittedName>
</protein>
<dbReference type="RefSeq" id="YP_004891675.1">
    <property type="nucleotide sequence ID" value="NC_016068.1"/>
</dbReference>